<proteinExistence type="predicted"/>
<dbReference type="EMBL" id="DF977514">
    <property type="protein sequence ID" value="GAP82557.2"/>
    <property type="molecule type" value="Genomic_DNA"/>
</dbReference>
<accession>A0A1W2TAP2</accession>
<feature type="compositionally biased region" description="Gly residues" evidence="2">
    <location>
        <begin position="253"/>
        <end position="264"/>
    </location>
</feature>
<evidence type="ECO:0000313" key="3">
    <source>
        <dbReference type="EMBL" id="GAP82557.2"/>
    </source>
</evidence>
<evidence type="ECO:0000256" key="1">
    <source>
        <dbReference type="ARBA" id="ARBA00023002"/>
    </source>
</evidence>
<dbReference type="PANTHER" id="PTHR47534">
    <property type="entry name" value="YALI0E05731P"/>
    <property type="match status" value="1"/>
</dbReference>
<organism evidence="3">
    <name type="scientific">Rosellinia necatrix</name>
    <name type="common">White root-rot fungus</name>
    <dbReference type="NCBI Taxonomy" id="77044"/>
    <lineage>
        <taxon>Eukaryota</taxon>
        <taxon>Fungi</taxon>
        <taxon>Dikarya</taxon>
        <taxon>Ascomycota</taxon>
        <taxon>Pezizomycotina</taxon>
        <taxon>Sordariomycetes</taxon>
        <taxon>Xylariomycetidae</taxon>
        <taxon>Xylariales</taxon>
        <taxon>Xylariaceae</taxon>
        <taxon>Rosellinia</taxon>
    </lineage>
</organism>
<dbReference type="OrthoDB" id="2898509at2759"/>
<dbReference type="Gene3D" id="3.40.50.720">
    <property type="entry name" value="NAD(P)-binding Rossmann-like Domain"/>
    <property type="match status" value="1"/>
</dbReference>
<name>A0A1W2TAP2_ROSNE</name>
<evidence type="ECO:0000256" key="2">
    <source>
        <dbReference type="SAM" id="MobiDB-lite"/>
    </source>
</evidence>
<dbReference type="PANTHER" id="PTHR47534:SF3">
    <property type="entry name" value="ALCOHOL DEHYDROGENASE-LIKE C-TERMINAL DOMAIN-CONTAINING PROTEIN"/>
    <property type="match status" value="1"/>
</dbReference>
<evidence type="ECO:0000313" key="4">
    <source>
        <dbReference type="Proteomes" id="UP000054516"/>
    </source>
</evidence>
<feature type="region of interest" description="Disordered" evidence="2">
    <location>
        <begin position="250"/>
        <end position="272"/>
    </location>
</feature>
<gene>
    <name evidence="3" type="ORF">SAMD00023353_6900020</name>
</gene>
<dbReference type="InterPro" id="IPR052228">
    <property type="entry name" value="Sec_Metab_Biosynth_Oxidored"/>
</dbReference>
<dbReference type="InterPro" id="IPR036291">
    <property type="entry name" value="NAD(P)-bd_dom_sf"/>
</dbReference>
<keyword evidence="4" id="KW-1185">Reference proteome</keyword>
<keyword evidence="1" id="KW-0560">Oxidoreductase</keyword>
<dbReference type="SUPFAM" id="SSF51735">
    <property type="entry name" value="NAD(P)-binding Rossmann-fold domains"/>
    <property type="match status" value="1"/>
</dbReference>
<dbReference type="AlphaFoldDB" id="A0A1W2TAP2"/>
<sequence length="392" mass="41381">MERNAAFATLNRQAQVQTGEGTVCVFTGGSSGGGGGGLGARILERMVRVFHYPATFYVVGRLRPEHAGPRGRAWLELLVGAARCRLVFIDADVALVADMSAAGRRILCEQEKVDYLCMCTGGEPESDQPKYTREGLETYLAESYYGRMSLLGCLLPRLRRSPRARVLNVVDGGPARRPPVRLAGLPFADRSNVVMTNLALGHLAAASPGVAFVHSVTGPEPAPRGPLAAAAFSVGGALLRPLGAARRAVFSRSGGGGGGGGDGGDGGKPDEDVERHLYFLTIGPPAGDGPLFVSGGHAIPPSEAYGLAGSRADDWPGRVWDFTVEMCEKALATAAPPDDSPPPYVADGMAGYGVAQGDFSQEEANQVTSFDNRRDAFRRAVDNMRRKLLIVE</sequence>
<dbReference type="Proteomes" id="UP000054516">
    <property type="component" value="Unassembled WGS sequence"/>
</dbReference>
<reference evidence="3" key="1">
    <citation type="submission" date="2016-03" db="EMBL/GenBank/DDBJ databases">
        <title>Draft genome sequence of Rosellinia necatrix.</title>
        <authorList>
            <person name="Kanematsu S."/>
        </authorList>
    </citation>
    <scope>NUCLEOTIDE SEQUENCE [LARGE SCALE GENOMIC DNA]</scope>
    <source>
        <strain evidence="3">W97</strain>
    </source>
</reference>
<dbReference type="GO" id="GO:0016491">
    <property type="term" value="F:oxidoreductase activity"/>
    <property type="evidence" value="ECO:0007669"/>
    <property type="project" value="UniProtKB-KW"/>
</dbReference>
<protein>
    <submittedName>
        <fullName evidence="3">Uncharacterized protein</fullName>
    </submittedName>
</protein>